<evidence type="ECO:0000256" key="7">
    <source>
        <dbReference type="SAM" id="Phobius"/>
    </source>
</evidence>
<reference evidence="9" key="1">
    <citation type="submission" date="2024-04" db="EMBL/GenBank/DDBJ databases">
        <authorList>
            <person name="Shaw F."/>
            <person name="Minotto A."/>
        </authorList>
    </citation>
    <scope>NUCLEOTIDE SEQUENCE [LARGE SCALE GENOMIC DNA]</scope>
</reference>
<dbReference type="InterPro" id="IPR029044">
    <property type="entry name" value="Nucleotide-diphossugar_trans"/>
</dbReference>
<evidence type="ECO:0000256" key="4">
    <source>
        <dbReference type="ARBA" id="ARBA00022989"/>
    </source>
</evidence>
<keyword evidence="5 7" id="KW-0472">Membrane</keyword>
<evidence type="ECO:0000256" key="2">
    <source>
        <dbReference type="ARBA" id="ARBA00022692"/>
    </source>
</evidence>
<keyword evidence="2 7" id="KW-0812">Transmembrane</keyword>
<evidence type="ECO:0000256" key="1">
    <source>
        <dbReference type="ARBA" id="ARBA00004606"/>
    </source>
</evidence>
<evidence type="ECO:0000313" key="9">
    <source>
        <dbReference type="Proteomes" id="UP001497453"/>
    </source>
</evidence>
<feature type="transmembrane region" description="Helical" evidence="7">
    <location>
        <begin position="31"/>
        <end position="55"/>
    </location>
</feature>
<dbReference type="EMBL" id="OZ037946">
    <property type="protein sequence ID" value="CAL1703865.1"/>
    <property type="molecule type" value="Genomic_DNA"/>
</dbReference>
<evidence type="ECO:0000313" key="8">
    <source>
        <dbReference type="EMBL" id="CAL1703865.1"/>
    </source>
</evidence>
<evidence type="ECO:0000256" key="3">
    <source>
        <dbReference type="ARBA" id="ARBA00022968"/>
    </source>
</evidence>
<keyword evidence="9" id="KW-1185">Reference proteome</keyword>
<dbReference type="PANTHER" id="PTHR12270:SF25">
    <property type="entry name" value="GLYCOSYLTRANSFERASE-LIKE PROTEIN LARGE"/>
    <property type="match status" value="1"/>
</dbReference>
<name>A0ABP1D7M5_9APHY</name>
<evidence type="ECO:0008006" key="10">
    <source>
        <dbReference type="Google" id="ProtNLM"/>
    </source>
</evidence>
<accession>A0ABP1D7M5</accession>
<dbReference type="InterPro" id="IPR051292">
    <property type="entry name" value="Xyl/GlcA_transferase"/>
</dbReference>
<organism evidence="8 9">
    <name type="scientific">Somion occarium</name>
    <dbReference type="NCBI Taxonomy" id="3059160"/>
    <lineage>
        <taxon>Eukaryota</taxon>
        <taxon>Fungi</taxon>
        <taxon>Dikarya</taxon>
        <taxon>Basidiomycota</taxon>
        <taxon>Agaricomycotina</taxon>
        <taxon>Agaricomycetes</taxon>
        <taxon>Polyporales</taxon>
        <taxon>Cerrenaceae</taxon>
        <taxon>Somion</taxon>
    </lineage>
</organism>
<protein>
    <recommendedName>
        <fullName evidence="10">Glycosyltransferase family 8 protein</fullName>
    </recommendedName>
</protein>
<gene>
    <name evidence="8" type="ORF">GFSPODELE1_LOCUS4753</name>
</gene>
<sequence>MVHNDSTPFLDEPPESPWRIRMKAHNRRSPLVKRVVAFAALVAVTLPFFLLFTYVRQTPRSSSSEDVTVTLDVVPPTHGPSTMEHIPNLPVNSSMTMSNPVIFSLIMFSFDSASEGAILMKSILMYSSQPVEFHILCDEEAKTYLERRLLLVKRPRQNVVVKFYDMPLSSIRARIGREGAIASDHSAGLPGLLKLFIHEVLPETVKKSIFVDTDAFFISDPVLLWRRFDTLPPQIAVSLPTHGDQNEPEWNFASNICSCVMLLNLERLRELRLMDSSLYREDGLGVTPIGPSAFQAMYGPPGPSGHYEGVKLGDQGYWWAIVSHRPDILEHLSYDWEVSSCLVTMYGTSLGDDDISETDERARQVHTVGTAEQGHVILPKLVHFNCLNTERYHEWKGWSDPNDDLGRGWGPVVKYHAGSKWLWLNQASDHQNISLTIETIHDVKFLDERSAGVALS</sequence>
<keyword evidence="4 7" id="KW-1133">Transmembrane helix</keyword>
<dbReference type="Gene3D" id="3.90.550.10">
    <property type="entry name" value="Spore Coat Polysaccharide Biosynthesis Protein SpsA, Chain A"/>
    <property type="match status" value="1"/>
</dbReference>
<dbReference type="SUPFAM" id="SSF53448">
    <property type="entry name" value="Nucleotide-diphospho-sugar transferases"/>
    <property type="match status" value="1"/>
</dbReference>
<comment type="subcellular location">
    <subcellularLocation>
        <location evidence="1">Membrane</location>
        <topology evidence="1">Single-pass type II membrane protein</topology>
    </subcellularLocation>
</comment>
<proteinExistence type="predicted"/>
<evidence type="ECO:0000256" key="6">
    <source>
        <dbReference type="ARBA" id="ARBA00023180"/>
    </source>
</evidence>
<keyword evidence="3" id="KW-0735">Signal-anchor</keyword>
<dbReference type="PANTHER" id="PTHR12270">
    <property type="entry name" value="GLYCOSYLTRANSFERASE-RELATED"/>
    <property type="match status" value="1"/>
</dbReference>
<keyword evidence="6" id="KW-0325">Glycoprotein</keyword>
<dbReference type="Proteomes" id="UP001497453">
    <property type="component" value="Chromosome 3"/>
</dbReference>
<evidence type="ECO:0000256" key="5">
    <source>
        <dbReference type="ARBA" id="ARBA00023136"/>
    </source>
</evidence>